<dbReference type="GO" id="GO:0016020">
    <property type="term" value="C:membrane"/>
    <property type="evidence" value="ECO:0007669"/>
    <property type="project" value="UniProtKB-SubCell"/>
</dbReference>
<comment type="subcellular location">
    <subcellularLocation>
        <location evidence="1">Membrane</location>
    </subcellularLocation>
</comment>
<dbReference type="Proteomes" id="UP001374579">
    <property type="component" value="Unassembled WGS sequence"/>
</dbReference>
<feature type="compositionally biased region" description="Low complexity" evidence="6">
    <location>
        <begin position="65"/>
        <end position="89"/>
    </location>
</feature>
<evidence type="ECO:0000313" key="9">
    <source>
        <dbReference type="Proteomes" id="UP001374579"/>
    </source>
</evidence>
<dbReference type="InterPro" id="IPR051423">
    <property type="entry name" value="CD225/Dispanin"/>
</dbReference>
<evidence type="ECO:0000313" key="8">
    <source>
        <dbReference type="EMBL" id="KAK7099373.1"/>
    </source>
</evidence>
<keyword evidence="5 7" id="KW-0472">Membrane</keyword>
<gene>
    <name evidence="8" type="ORF">V1264_003519</name>
</gene>
<feature type="compositionally biased region" description="Low complexity" evidence="6">
    <location>
        <begin position="35"/>
        <end position="53"/>
    </location>
</feature>
<keyword evidence="9" id="KW-1185">Reference proteome</keyword>
<evidence type="ECO:0000256" key="2">
    <source>
        <dbReference type="ARBA" id="ARBA00006843"/>
    </source>
</evidence>
<name>A0AAN9B5X6_9CAEN</name>
<comment type="similarity">
    <text evidence="2">Belongs to the CD225/Dispanin family.</text>
</comment>
<evidence type="ECO:0000256" key="1">
    <source>
        <dbReference type="ARBA" id="ARBA00004370"/>
    </source>
</evidence>
<reference evidence="8 9" key="1">
    <citation type="submission" date="2024-02" db="EMBL/GenBank/DDBJ databases">
        <title>Chromosome-scale genome assembly of the rough periwinkle Littorina saxatilis.</title>
        <authorList>
            <person name="De Jode A."/>
            <person name="Faria R."/>
            <person name="Formenti G."/>
            <person name="Sims Y."/>
            <person name="Smith T.P."/>
            <person name="Tracey A."/>
            <person name="Wood J.M.D."/>
            <person name="Zagrodzka Z.B."/>
            <person name="Johannesson K."/>
            <person name="Butlin R.K."/>
            <person name="Leder E.H."/>
        </authorList>
    </citation>
    <scope>NUCLEOTIDE SEQUENCE [LARGE SCALE GENOMIC DNA]</scope>
    <source>
        <strain evidence="8">Snail1</strain>
        <tissue evidence="8">Muscle</tissue>
    </source>
</reference>
<keyword evidence="4 7" id="KW-1133">Transmembrane helix</keyword>
<keyword evidence="3 7" id="KW-0812">Transmembrane</keyword>
<dbReference type="PANTHER" id="PTHR14948">
    <property type="entry name" value="NG5"/>
    <property type="match status" value="1"/>
</dbReference>
<feature type="transmembrane region" description="Helical" evidence="7">
    <location>
        <begin position="114"/>
        <end position="134"/>
    </location>
</feature>
<evidence type="ECO:0000256" key="6">
    <source>
        <dbReference type="SAM" id="MobiDB-lite"/>
    </source>
</evidence>
<comment type="caution">
    <text evidence="8">The sequence shown here is derived from an EMBL/GenBank/DDBJ whole genome shotgun (WGS) entry which is preliminary data.</text>
</comment>
<feature type="transmembrane region" description="Helical" evidence="7">
    <location>
        <begin position="161"/>
        <end position="185"/>
    </location>
</feature>
<evidence type="ECO:0000256" key="5">
    <source>
        <dbReference type="ARBA" id="ARBA00023136"/>
    </source>
</evidence>
<accession>A0AAN9B5X6</accession>
<protein>
    <recommendedName>
        <fullName evidence="10">Proline-rich transmembrane protein 1</fullName>
    </recommendedName>
</protein>
<feature type="region of interest" description="Disordered" evidence="6">
    <location>
        <begin position="1"/>
        <end position="89"/>
    </location>
</feature>
<dbReference type="Pfam" id="PF04505">
    <property type="entry name" value="CD225"/>
    <property type="match status" value="1"/>
</dbReference>
<evidence type="ECO:0000256" key="4">
    <source>
        <dbReference type="ARBA" id="ARBA00022989"/>
    </source>
</evidence>
<sequence>MAEKQAPPSYNDAAGTPAGGDYNAGYAPPQGDQGGYPPAQNPQGGQPGNYPAQPGYPPGYGAGYGQYPPQQQGGFNPGQHQPGQHQQYQYQQNTVVMTQPTQQGMIINNVPDNMGLAIFTTICCCWPLGIVAIMRAQESRRALDRGDVTSASRFSQESRRFSMFAIGGGIVSIIVIVVIIVVVVVNNVNSYNNIYDRYSK</sequence>
<proteinExistence type="inferred from homology"/>
<dbReference type="AlphaFoldDB" id="A0AAN9B5X6"/>
<organism evidence="8 9">
    <name type="scientific">Littorina saxatilis</name>
    <dbReference type="NCBI Taxonomy" id="31220"/>
    <lineage>
        <taxon>Eukaryota</taxon>
        <taxon>Metazoa</taxon>
        <taxon>Spiralia</taxon>
        <taxon>Lophotrochozoa</taxon>
        <taxon>Mollusca</taxon>
        <taxon>Gastropoda</taxon>
        <taxon>Caenogastropoda</taxon>
        <taxon>Littorinimorpha</taxon>
        <taxon>Littorinoidea</taxon>
        <taxon>Littorinidae</taxon>
        <taxon>Littorina</taxon>
    </lineage>
</organism>
<dbReference type="PANTHER" id="PTHR14948:SF25">
    <property type="entry name" value="DUF4190 DOMAIN-CONTAINING PROTEIN"/>
    <property type="match status" value="1"/>
</dbReference>
<evidence type="ECO:0000256" key="3">
    <source>
        <dbReference type="ARBA" id="ARBA00022692"/>
    </source>
</evidence>
<evidence type="ECO:0008006" key="10">
    <source>
        <dbReference type="Google" id="ProtNLM"/>
    </source>
</evidence>
<evidence type="ECO:0000256" key="7">
    <source>
        <dbReference type="SAM" id="Phobius"/>
    </source>
</evidence>
<dbReference type="InterPro" id="IPR007593">
    <property type="entry name" value="CD225/Dispanin_fam"/>
</dbReference>
<dbReference type="EMBL" id="JBAMIC010000012">
    <property type="protein sequence ID" value="KAK7099373.1"/>
    <property type="molecule type" value="Genomic_DNA"/>
</dbReference>